<dbReference type="EMBL" id="JAVIZN010000001">
    <property type="protein sequence ID" value="MDR6201331.1"/>
    <property type="molecule type" value="Genomic_DNA"/>
</dbReference>
<name>A0ABD5C8X9_9BURK</name>
<sequence>MDWLQRLIQVPFVLVMSARNSTATLEIDGSVAELVSVGESAFIGVVLRGIATDRNEEWLIRATLMLAAKEGALDDALQLNKGRWLIWRRYGLEAFNASDGALEQRLTTHLELARGLSGIAEPRRSLLNPNVGKLV</sequence>
<organism evidence="1 2">
    <name type="scientific">Paraburkholderia graminis</name>
    <dbReference type="NCBI Taxonomy" id="60548"/>
    <lineage>
        <taxon>Bacteria</taxon>
        <taxon>Pseudomonadati</taxon>
        <taxon>Pseudomonadota</taxon>
        <taxon>Betaproteobacteria</taxon>
        <taxon>Burkholderiales</taxon>
        <taxon>Burkholderiaceae</taxon>
        <taxon>Paraburkholderia</taxon>
    </lineage>
</organism>
<proteinExistence type="predicted"/>
<comment type="caution">
    <text evidence="1">The sequence shown here is derived from an EMBL/GenBank/DDBJ whole genome shotgun (WGS) entry which is preliminary data.</text>
</comment>
<evidence type="ECO:0000313" key="2">
    <source>
        <dbReference type="Proteomes" id="UP001245184"/>
    </source>
</evidence>
<dbReference type="Proteomes" id="UP001245184">
    <property type="component" value="Unassembled WGS sequence"/>
</dbReference>
<dbReference type="AlphaFoldDB" id="A0ABD5C8X9"/>
<accession>A0ABD5C8X9</accession>
<reference evidence="1 2" key="1">
    <citation type="submission" date="2023-08" db="EMBL/GenBank/DDBJ databases">
        <title>Genome sequencing of plant associated microbes to promote plant fitness in Sorghum bicolor and Oryza sativa.</title>
        <authorList>
            <person name="Coleman-Derr D."/>
        </authorList>
    </citation>
    <scope>NUCLEOTIDE SEQUENCE [LARGE SCALE GENOMIC DNA]</scope>
    <source>
        <strain evidence="1 2">SLBN-33</strain>
    </source>
</reference>
<gene>
    <name evidence="1" type="ORF">QF025_000051</name>
</gene>
<protein>
    <submittedName>
        <fullName evidence="1">Uncharacterized protein</fullName>
    </submittedName>
</protein>
<dbReference type="RefSeq" id="WP_310029488.1">
    <property type="nucleotide sequence ID" value="NZ_JAVIZN010000001.1"/>
</dbReference>
<evidence type="ECO:0000313" key="1">
    <source>
        <dbReference type="EMBL" id="MDR6201331.1"/>
    </source>
</evidence>